<keyword evidence="2" id="KW-0378">Hydrolase</keyword>
<evidence type="ECO:0000259" key="1">
    <source>
        <dbReference type="Pfam" id="PF00933"/>
    </source>
</evidence>
<keyword evidence="3" id="KW-1185">Reference proteome</keyword>
<dbReference type="EMBL" id="FOXR01000026">
    <property type="protein sequence ID" value="SFQ31228.1"/>
    <property type="molecule type" value="Genomic_DNA"/>
</dbReference>
<dbReference type="InterPro" id="IPR001764">
    <property type="entry name" value="Glyco_hydro_3_N"/>
</dbReference>
<protein>
    <submittedName>
        <fullName evidence="2">Glycosyl hydrolase family 3 N terminal domain-containing protein</fullName>
    </submittedName>
</protein>
<reference evidence="2 3" key="1">
    <citation type="submission" date="2016-10" db="EMBL/GenBank/DDBJ databases">
        <authorList>
            <person name="de Groot N.N."/>
        </authorList>
    </citation>
    <scope>NUCLEOTIDE SEQUENCE [LARGE SCALE GENOMIC DNA]</scope>
    <source>
        <strain evidence="2 3">DSM 20678</strain>
    </source>
</reference>
<dbReference type="Proteomes" id="UP000198577">
    <property type="component" value="Unassembled WGS sequence"/>
</dbReference>
<dbReference type="GO" id="GO:0004553">
    <property type="term" value="F:hydrolase activity, hydrolyzing O-glycosyl compounds"/>
    <property type="evidence" value="ECO:0007669"/>
    <property type="project" value="InterPro"/>
</dbReference>
<dbReference type="InterPro" id="IPR036962">
    <property type="entry name" value="Glyco_hydro_3_N_sf"/>
</dbReference>
<proteinExistence type="predicted"/>
<evidence type="ECO:0000313" key="3">
    <source>
        <dbReference type="Proteomes" id="UP000198577"/>
    </source>
</evidence>
<dbReference type="STRING" id="937334.SAMN05444406_1268"/>
<dbReference type="Pfam" id="PF00933">
    <property type="entry name" value="Glyco_hydro_3"/>
    <property type="match status" value="1"/>
</dbReference>
<evidence type="ECO:0000313" key="2">
    <source>
        <dbReference type="EMBL" id="SFQ31228.1"/>
    </source>
</evidence>
<dbReference type="Gene3D" id="3.20.20.300">
    <property type="entry name" value="Glycoside hydrolase, family 3, N-terminal domain"/>
    <property type="match status" value="1"/>
</dbReference>
<feature type="domain" description="Glycoside hydrolase family 3 N-terminal" evidence="1">
    <location>
        <begin position="2"/>
        <end position="48"/>
    </location>
</feature>
<dbReference type="AlphaFoldDB" id="A0A1I5XGX5"/>
<sequence>MDLPRLEHHMQCLKSFELIPFKRAIEEGADMVVEAHIVFPDITEEKVPVIALKLKYGLNDQLVDASRISQTVGIKERRAVADRA</sequence>
<accession>A0A1I5XGX5</accession>
<name>A0A1I5XGX5_9FIRM</name>
<organism evidence="2 3">
    <name type="scientific">Caldicoprobacter faecalis</name>
    <dbReference type="NCBI Taxonomy" id="937334"/>
    <lineage>
        <taxon>Bacteria</taxon>
        <taxon>Bacillati</taxon>
        <taxon>Bacillota</taxon>
        <taxon>Clostridia</taxon>
        <taxon>Caldicoprobacterales</taxon>
        <taxon>Caldicoprobacteraceae</taxon>
        <taxon>Caldicoprobacter</taxon>
    </lineage>
</organism>
<gene>
    <name evidence="2" type="ORF">SAMN05444406_1268</name>
</gene>
<dbReference type="GO" id="GO:0005975">
    <property type="term" value="P:carbohydrate metabolic process"/>
    <property type="evidence" value="ECO:0007669"/>
    <property type="project" value="InterPro"/>
</dbReference>